<dbReference type="STRING" id="36166.T1GRM5"/>
<dbReference type="HOGENOM" id="CLU_2226218_0_0_1"/>
<name>T1GRM5_MEGSC</name>
<evidence type="ECO:0000313" key="2">
    <source>
        <dbReference type="Proteomes" id="UP000015102"/>
    </source>
</evidence>
<proteinExistence type="predicted"/>
<dbReference type="EMBL" id="CAQQ02031206">
    <property type="status" value="NOT_ANNOTATED_CDS"/>
    <property type="molecule type" value="Genomic_DNA"/>
</dbReference>
<dbReference type="EnsemblMetazoa" id="MESCA006311-RA">
    <property type="protein sequence ID" value="MESCA006311-PA"/>
    <property type="gene ID" value="MESCA006311"/>
</dbReference>
<organism evidence="1 2">
    <name type="scientific">Megaselia scalaris</name>
    <name type="common">Humpbacked fly</name>
    <name type="synonym">Phora scalaris</name>
    <dbReference type="NCBI Taxonomy" id="36166"/>
    <lineage>
        <taxon>Eukaryota</taxon>
        <taxon>Metazoa</taxon>
        <taxon>Ecdysozoa</taxon>
        <taxon>Arthropoda</taxon>
        <taxon>Hexapoda</taxon>
        <taxon>Insecta</taxon>
        <taxon>Pterygota</taxon>
        <taxon>Neoptera</taxon>
        <taxon>Endopterygota</taxon>
        <taxon>Diptera</taxon>
        <taxon>Brachycera</taxon>
        <taxon>Muscomorpha</taxon>
        <taxon>Platypezoidea</taxon>
        <taxon>Phoridae</taxon>
        <taxon>Megaseliini</taxon>
        <taxon>Megaselia</taxon>
    </lineage>
</organism>
<reference evidence="2" key="1">
    <citation type="submission" date="2013-02" db="EMBL/GenBank/DDBJ databases">
        <authorList>
            <person name="Hughes D."/>
        </authorList>
    </citation>
    <scope>NUCLEOTIDE SEQUENCE</scope>
    <source>
        <strain>Durham</strain>
        <strain evidence="2">NC isolate 2 -- Noor lab</strain>
    </source>
</reference>
<dbReference type="Proteomes" id="UP000015102">
    <property type="component" value="Unassembled WGS sequence"/>
</dbReference>
<protein>
    <submittedName>
        <fullName evidence="1">Uncharacterized protein</fullName>
    </submittedName>
</protein>
<dbReference type="AlphaFoldDB" id="T1GRM5"/>
<evidence type="ECO:0000313" key="1">
    <source>
        <dbReference type="EnsemblMetazoa" id="MESCA006311-PA"/>
    </source>
</evidence>
<reference evidence="1" key="2">
    <citation type="submission" date="2015-06" db="UniProtKB">
        <authorList>
            <consortium name="EnsemblMetazoa"/>
        </authorList>
    </citation>
    <scope>IDENTIFICATION</scope>
</reference>
<accession>T1GRM5</accession>
<keyword evidence="2" id="KW-1185">Reference proteome</keyword>
<dbReference type="EMBL" id="CAQQ02031205">
    <property type="status" value="NOT_ANNOTATED_CDS"/>
    <property type="molecule type" value="Genomic_DNA"/>
</dbReference>
<sequence>MNATLRQGALDVHNELRNEMPKECNTSIICPIHTKDERKDCSNYRGKSLLNIAYKIFASIMYEYLKPHVICIIGLIPIPFQKTYEYNIDTHHFIEFRQTHDTPTRD</sequence>